<evidence type="ECO:0000256" key="2">
    <source>
        <dbReference type="ARBA" id="ARBA00023043"/>
    </source>
</evidence>
<comment type="caution">
    <text evidence="4">The sequence shown here is derived from an EMBL/GenBank/DDBJ whole genome shotgun (WGS) entry which is preliminary data.</text>
</comment>
<keyword evidence="1" id="KW-0677">Repeat</keyword>
<dbReference type="SUPFAM" id="SSF48403">
    <property type="entry name" value="Ankyrin repeat"/>
    <property type="match status" value="1"/>
</dbReference>
<feature type="compositionally biased region" description="Basic and acidic residues" evidence="3">
    <location>
        <begin position="260"/>
        <end position="299"/>
    </location>
</feature>
<reference evidence="4 5" key="1">
    <citation type="submission" date="2024-10" db="EMBL/GenBank/DDBJ databases">
        <title>Updated reference genomes for cyclostephanoid diatoms.</title>
        <authorList>
            <person name="Roberts W.R."/>
            <person name="Alverson A.J."/>
        </authorList>
    </citation>
    <scope>NUCLEOTIDE SEQUENCE [LARGE SCALE GENOMIC DNA]</scope>
    <source>
        <strain evidence="4 5">AJA228-03</strain>
    </source>
</reference>
<evidence type="ECO:0000256" key="1">
    <source>
        <dbReference type="ARBA" id="ARBA00022737"/>
    </source>
</evidence>
<organism evidence="4 5">
    <name type="scientific">Cyclostephanos tholiformis</name>
    <dbReference type="NCBI Taxonomy" id="382380"/>
    <lineage>
        <taxon>Eukaryota</taxon>
        <taxon>Sar</taxon>
        <taxon>Stramenopiles</taxon>
        <taxon>Ochrophyta</taxon>
        <taxon>Bacillariophyta</taxon>
        <taxon>Coscinodiscophyceae</taxon>
        <taxon>Thalassiosirophycidae</taxon>
        <taxon>Stephanodiscales</taxon>
        <taxon>Stephanodiscaceae</taxon>
        <taxon>Cyclostephanos</taxon>
    </lineage>
</organism>
<dbReference type="EMBL" id="JALLPB020000086">
    <property type="protein sequence ID" value="KAL3821729.1"/>
    <property type="molecule type" value="Genomic_DNA"/>
</dbReference>
<dbReference type="InterPro" id="IPR052420">
    <property type="entry name" value="Espin/Espin-like"/>
</dbReference>
<sequence length="865" mass="95013">MVWHSIATKVAAKKTSKGYTLSEEYCSLCQMPLMTLQGKSSCKVCPAIKKWVDRKNEGSRQEQGGEDARDIVESSQVAEEVREQAPVESIGEHEKSEVSDFEGLSKTDSNESDDTNAIRDRARQIIMAAKCNVALDPSEDDDSMMESPKAKWDGDMEWVKDRLVRERAAQIIKQARENIQAERGSTWCENVHFEPMKNSYEHYKMSANVKEDNPKMISTKVVQAVSKEATGLDEIAGEACFKSLGISDNNAAENNGTADDAQKKHYTDDTQAPEIEKEHEKNAQEDIDRNIDGTDKSEKAPPTPTAYVSLITTKDFAKADGVAKPPPPPTVHVSSIATKDITEADGVAESPPTPIAYVSPIATNDFAKTDYNFDATVDGPAPSPVEILTEIKSPAENVAVISEEQGDLLHYSNNAMIAEEKNIPMSETNSTGIIAGIASKVDDAMADAIGIFKSLRKDWESASERATAFPQEASTWVKRIETDGKLRWRLLPLHAAIIFRAPNSTISALLSAYSQGIACKDDQGMLPLHLALRHGCDEDVLHILLMAYPHSIDVQDRKGRTPMVLAHKSTHANRDMYICALEKGPAYYNRPLIEYDNPRNREKVTYEVEETYHLGLLAVNSGDGPTQTIASQYHEPQPTQMFLPQHFEPATHLEMGFMVTPQAYSANGFQYVHVPATMYTPRGSVNPNEIRPPMMPINAPGDANASEALNDAMLRVKEAKAFINSRNTNLQITPTSQKSTQFPINGMTPSGQATPYMPHMNLTTQGHTTDSCFSRQGSLAPGAQVSTFMPQLDTIAFTSGAQASSAGLHRYAMTLASPQVLRSMGSLVDEPENDDKNISHHAEKITLVSPRSGSSPKMPGRHFFA</sequence>
<proteinExistence type="predicted"/>
<evidence type="ECO:0000313" key="5">
    <source>
        <dbReference type="Proteomes" id="UP001530377"/>
    </source>
</evidence>
<dbReference type="Gene3D" id="1.25.40.20">
    <property type="entry name" value="Ankyrin repeat-containing domain"/>
    <property type="match status" value="1"/>
</dbReference>
<dbReference type="PANTHER" id="PTHR24153">
    <property type="entry name" value="ESPIN"/>
    <property type="match status" value="1"/>
</dbReference>
<dbReference type="InterPro" id="IPR036770">
    <property type="entry name" value="Ankyrin_rpt-contain_sf"/>
</dbReference>
<feature type="region of interest" description="Disordered" evidence="3">
    <location>
        <begin position="252"/>
        <end position="304"/>
    </location>
</feature>
<evidence type="ECO:0000256" key="3">
    <source>
        <dbReference type="SAM" id="MobiDB-lite"/>
    </source>
</evidence>
<feature type="compositionally biased region" description="Basic and acidic residues" evidence="3">
    <location>
        <begin position="79"/>
        <end position="109"/>
    </location>
</feature>
<dbReference type="Proteomes" id="UP001530377">
    <property type="component" value="Unassembled WGS sequence"/>
</dbReference>
<gene>
    <name evidence="4" type="ORF">ACHAXA_008465</name>
</gene>
<evidence type="ECO:0000313" key="4">
    <source>
        <dbReference type="EMBL" id="KAL3821729.1"/>
    </source>
</evidence>
<dbReference type="PANTHER" id="PTHR24153:SF8">
    <property type="entry name" value="FORKED, ISOFORM F"/>
    <property type="match status" value="1"/>
</dbReference>
<keyword evidence="5" id="KW-1185">Reference proteome</keyword>
<dbReference type="Pfam" id="PF06677">
    <property type="entry name" value="Auto_anti-p27"/>
    <property type="match status" value="1"/>
</dbReference>
<dbReference type="AlphaFoldDB" id="A0ABD3SB54"/>
<protein>
    <submittedName>
        <fullName evidence="4">Uncharacterized protein</fullName>
    </submittedName>
</protein>
<name>A0ABD3SB54_9STRA</name>
<keyword evidence="2" id="KW-0040">ANK repeat</keyword>
<feature type="region of interest" description="Disordered" evidence="3">
    <location>
        <begin position="54"/>
        <end position="116"/>
    </location>
</feature>
<dbReference type="InterPro" id="IPR009563">
    <property type="entry name" value="SSSCA1"/>
</dbReference>
<accession>A0ABD3SB54</accession>